<dbReference type="RefSeq" id="WP_183857918.1">
    <property type="nucleotide sequence ID" value="NZ_JACHOO010000008.1"/>
</dbReference>
<dbReference type="AlphaFoldDB" id="A0A7W9FPF8"/>
<dbReference type="CDD" id="cd03522">
    <property type="entry name" value="MoeA_like"/>
    <property type="match status" value="1"/>
</dbReference>
<keyword evidence="4" id="KW-1185">Reference proteome</keyword>
<keyword evidence="1" id="KW-0460">Magnesium</keyword>
<evidence type="ECO:0000259" key="2">
    <source>
        <dbReference type="Pfam" id="PF12804"/>
    </source>
</evidence>
<dbReference type="EC" id="2.7.7.76" evidence="3"/>
<dbReference type="PANTHER" id="PTHR43777:SF1">
    <property type="entry name" value="MOLYBDENUM COFACTOR CYTIDYLYLTRANSFERASE"/>
    <property type="match status" value="1"/>
</dbReference>
<keyword evidence="3" id="KW-0808">Transferase</keyword>
<dbReference type="PIRSF" id="PIRSF036626">
    <property type="entry name" value="MPTBd_MobAlike"/>
    <property type="match status" value="1"/>
</dbReference>
<dbReference type="GO" id="GO:0061602">
    <property type="term" value="F:molybdenum cofactor cytidylyltransferase activity"/>
    <property type="evidence" value="ECO:0007669"/>
    <property type="project" value="UniProtKB-EC"/>
</dbReference>
<dbReference type="SUPFAM" id="SSF53448">
    <property type="entry name" value="Nucleotide-diphospho-sugar transferases"/>
    <property type="match status" value="1"/>
</dbReference>
<dbReference type="Proteomes" id="UP000523821">
    <property type="component" value="Unassembled WGS sequence"/>
</dbReference>
<reference evidence="3 4" key="1">
    <citation type="submission" date="2020-08" db="EMBL/GenBank/DDBJ databases">
        <title>Genomic Encyclopedia of Type Strains, Phase IV (KMG-IV): sequencing the most valuable type-strain genomes for metagenomic binning, comparative biology and taxonomic classification.</title>
        <authorList>
            <person name="Goeker M."/>
        </authorList>
    </citation>
    <scope>NUCLEOTIDE SEQUENCE [LARGE SCALE GENOMIC DNA]</scope>
    <source>
        <strain evidence="3 4">DSM 16268</strain>
    </source>
</reference>
<proteinExistence type="predicted"/>
<dbReference type="EMBL" id="JACHOO010000008">
    <property type="protein sequence ID" value="MBB5754480.1"/>
    <property type="molecule type" value="Genomic_DNA"/>
</dbReference>
<dbReference type="InterPro" id="IPR036425">
    <property type="entry name" value="MoaB/Mog-like_dom_sf"/>
</dbReference>
<dbReference type="InterPro" id="IPR025877">
    <property type="entry name" value="MobA-like_NTP_Trfase"/>
</dbReference>
<evidence type="ECO:0000313" key="4">
    <source>
        <dbReference type="Proteomes" id="UP000523821"/>
    </source>
</evidence>
<evidence type="ECO:0000256" key="1">
    <source>
        <dbReference type="ARBA" id="ARBA00022842"/>
    </source>
</evidence>
<gene>
    <name evidence="3" type="ORF">GGQ63_003566</name>
</gene>
<dbReference type="Gene3D" id="3.40.980.10">
    <property type="entry name" value="MoaB/Mog-like domain"/>
    <property type="match status" value="1"/>
</dbReference>
<dbReference type="Gene3D" id="3.90.550.10">
    <property type="entry name" value="Spore Coat Polysaccharide Biosynthesis Protein SpsA, Chain A"/>
    <property type="match status" value="1"/>
</dbReference>
<organism evidence="3 4">
    <name type="scientific">Prosthecomicrobium pneumaticum</name>
    <dbReference type="NCBI Taxonomy" id="81895"/>
    <lineage>
        <taxon>Bacteria</taxon>
        <taxon>Pseudomonadati</taxon>
        <taxon>Pseudomonadota</taxon>
        <taxon>Alphaproteobacteria</taxon>
        <taxon>Hyphomicrobiales</taxon>
        <taxon>Kaistiaceae</taxon>
        <taxon>Prosthecomicrobium</taxon>
    </lineage>
</organism>
<dbReference type="Pfam" id="PF12804">
    <property type="entry name" value="NTP_transf_3"/>
    <property type="match status" value="1"/>
</dbReference>
<protein>
    <submittedName>
        <fullName evidence="3">Molybdenum cofactor cytidylyltransferase</fullName>
        <ecNumber evidence="3">2.7.7.76</ecNumber>
    </submittedName>
</protein>
<dbReference type="SUPFAM" id="SSF53218">
    <property type="entry name" value="Molybdenum cofactor biosynthesis proteins"/>
    <property type="match status" value="1"/>
</dbReference>
<evidence type="ECO:0000313" key="3">
    <source>
        <dbReference type="EMBL" id="MBB5754480.1"/>
    </source>
</evidence>
<name>A0A7W9FPF8_9HYPH</name>
<dbReference type="InterPro" id="IPR029044">
    <property type="entry name" value="Nucleotide-diphossugar_trans"/>
</dbReference>
<dbReference type="InterPro" id="IPR012184">
    <property type="entry name" value="Bifunc_Mopterin-bd"/>
</dbReference>
<dbReference type="PANTHER" id="PTHR43777">
    <property type="entry name" value="MOLYBDENUM COFACTOR CYTIDYLYLTRANSFERASE"/>
    <property type="match status" value="1"/>
</dbReference>
<feature type="domain" description="MobA-like NTP transferase" evidence="2">
    <location>
        <begin position="343"/>
        <end position="506"/>
    </location>
</feature>
<keyword evidence="3" id="KW-0548">Nucleotidyltransferase</keyword>
<comment type="caution">
    <text evidence="3">The sequence shown here is derived from an EMBL/GenBank/DDBJ whole genome shotgun (WGS) entry which is preliminary data.</text>
</comment>
<accession>A0A7W9FPF8</accession>
<dbReference type="CDD" id="cd04182">
    <property type="entry name" value="GT_2_like_f"/>
    <property type="match status" value="1"/>
</dbReference>
<sequence length="537" mass="54102">MKFGRIALSEAEGAILAHSVEAGGRTLKKGTRLTAALVERLAAAGLDGVIAARLAPEDVHEDEAAGRLAAVVAGEGVAVAAPFTGRSNLHASSAGLLVVDRAAIDAFNRIDPAITLATLPEFARVEAGRMVATVKIIPFSVPQASLARAEAAVRAAPPVRIAPFRPMRVGLVATRLPSLKPSVMEKTARITAARLAPAGATLLAERRVPHDAAAVGAALAGLAAEGADLSIVFGASAVVDAEDVIPAGIAAAGGRVIHLGMPVDPGNLLVLGEVAGRPVVGAPGCARSPKENGFDWVLDRLLAGLPVGPDEITGLGVGGLLMEIVSRPQPREERPAPGRRVAAVILAAGLGSRMGGPTKQLATIGGVPLVRRAAEAARASGVDEIVVVLGHRGEAVRAALGGLAVRFADNPDYAAGLSTSLRAGIAALAGGAADGALVMLADMPAISAEVIDRLIAAFDPAAGRMIVLPTAEGRRGNPVLWSRSFFPDLLAIQGDTGARHLIGAHADAVAEVEIGAAAALDIDTPEALAAAGGMLSD</sequence>